<dbReference type="GO" id="GO:0005634">
    <property type="term" value="C:nucleus"/>
    <property type="evidence" value="ECO:0007669"/>
    <property type="project" value="TreeGrafter"/>
</dbReference>
<reference evidence="3" key="3">
    <citation type="submission" date="2015-06" db="UniProtKB">
        <authorList>
            <consortium name="EnsemblProtists"/>
        </authorList>
    </citation>
    <scope>IDENTIFICATION</scope>
</reference>
<dbReference type="InterPro" id="IPR028889">
    <property type="entry name" value="USP"/>
</dbReference>
<reference evidence="4" key="2">
    <citation type="submission" date="2012-11" db="EMBL/GenBank/DDBJ databases">
        <authorList>
            <person name="Kuo A."/>
            <person name="Curtis B.A."/>
            <person name="Tanifuji G."/>
            <person name="Burki F."/>
            <person name="Gruber A."/>
            <person name="Irimia M."/>
            <person name="Maruyama S."/>
            <person name="Arias M.C."/>
            <person name="Ball S.G."/>
            <person name="Gile G.H."/>
            <person name="Hirakawa Y."/>
            <person name="Hopkins J.F."/>
            <person name="Rensing S.A."/>
            <person name="Schmutz J."/>
            <person name="Symeonidi A."/>
            <person name="Elias M."/>
            <person name="Eveleigh R.J."/>
            <person name="Herman E.K."/>
            <person name="Klute M.J."/>
            <person name="Nakayama T."/>
            <person name="Obornik M."/>
            <person name="Reyes-Prieto A."/>
            <person name="Armbrust E.V."/>
            <person name="Aves S.J."/>
            <person name="Beiko R.G."/>
            <person name="Coutinho P."/>
            <person name="Dacks J.B."/>
            <person name="Durnford D.G."/>
            <person name="Fast N.M."/>
            <person name="Green B.R."/>
            <person name="Grisdale C."/>
            <person name="Hempe F."/>
            <person name="Henrissat B."/>
            <person name="Hoppner M.P."/>
            <person name="Ishida K.-I."/>
            <person name="Kim E."/>
            <person name="Koreny L."/>
            <person name="Kroth P.G."/>
            <person name="Liu Y."/>
            <person name="Malik S.-B."/>
            <person name="Maier U.G."/>
            <person name="McRose D."/>
            <person name="Mock T."/>
            <person name="Neilson J.A."/>
            <person name="Onodera N.T."/>
            <person name="Poole A.M."/>
            <person name="Pritham E.J."/>
            <person name="Richards T.A."/>
            <person name="Rocap G."/>
            <person name="Roy S.W."/>
            <person name="Sarai C."/>
            <person name="Schaack S."/>
            <person name="Shirato S."/>
            <person name="Slamovits C.H."/>
            <person name="Spencer D.F."/>
            <person name="Suzuki S."/>
            <person name="Worden A.Z."/>
            <person name="Zauner S."/>
            <person name="Barry K."/>
            <person name="Bell C."/>
            <person name="Bharti A.K."/>
            <person name="Crow J.A."/>
            <person name="Grimwood J."/>
            <person name="Kramer R."/>
            <person name="Lindquist E."/>
            <person name="Lucas S."/>
            <person name="Salamov A."/>
            <person name="McFadden G.I."/>
            <person name="Lane C.E."/>
            <person name="Keeling P.J."/>
            <person name="Gray M.W."/>
            <person name="Grigoriev I.V."/>
            <person name="Archibald J.M."/>
        </authorList>
    </citation>
    <scope>NUCLEOTIDE SEQUENCE</scope>
    <source>
        <strain evidence="4">CCMP2712</strain>
    </source>
</reference>
<dbReference type="GeneID" id="17311058"/>
<organism evidence="2">
    <name type="scientific">Guillardia theta (strain CCMP2712)</name>
    <name type="common">Cryptophyte</name>
    <dbReference type="NCBI Taxonomy" id="905079"/>
    <lineage>
        <taxon>Eukaryota</taxon>
        <taxon>Cryptophyceae</taxon>
        <taxon>Pyrenomonadales</taxon>
        <taxon>Geminigeraceae</taxon>
        <taxon>Guillardia</taxon>
    </lineage>
</organism>
<gene>
    <name evidence="2" type="ORF">GUITHDRAFT_63537</name>
</gene>
<protein>
    <recommendedName>
        <fullName evidence="1">USP domain-containing protein</fullName>
    </recommendedName>
</protein>
<dbReference type="KEGG" id="gtt:GUITHDRAFT_63537"/>
<dbReference type="Proteomes" id="UP000011087">
    <property type="component" value="Unassembled WGS sequence"/>
</dbReference>
<dbReference type="InterPro" id="IPR001394">
    <property type="entry name" value="Peptidase_C19_UCH"/>
</dbReference>
<evidence type="ECO:0000313" key="2">
    <source>
        <dbReference type="EMBL" id="EKX54537.1"/>
    </source>
</evidence>
<dbReference type="Pfam" id="PF00443">
    <property type="entry name" value="UCH"/>
    <property type="match status" value="1"/>
</dbReference>
<dbReference type="eggNOG" id="KOG1866">
    <property type="taxonomic scope" value="Eukaryota"/>
</dbReference>
<dbReference type="SUPFAM" id="SSF54001">
    <property type="entry name" value="Cysteine proteinases"/>
    <property type="match status" value="1"/>
</dbReference>
<evidence type="ECO:0000259" key="1">
    <source>
        <dbReference type="PROSITE" id="PS50235"/>
    </source>
</evidence>
<dbReference type="RefSeq" id="XP_005841517.1">
    <property type="nucleotide sequence ID" value="XM_005841460.1"/>
</dbReference>
<dbReference type="PANTHER" id="PTHR24006">
    <property type="entry name" value="UBIQUITIN CARBOXYL-TERMINAL HYDROLASE"/>
    <property type="match status" value="1"/>
</dbReference>
<keyword evidence="4" id="KW-1185">Reference proteome</keyword>
<dbReference type="InterPro" id="IPR050164">
    <property type="entry name" value="Peptidase_C19"/>
</dbReference>
<dbReference type="PaxDb" id="55529-EKX54537"/>
<dbReference type="PROSITE" id="PS50235">
    <property type="entry name" value="USP_3"/>
    <property type="match status" value="1"/>
</dbReference>
<sequence>MAGKVVKRAFWENSFLDRSSLSDTLVLNLKRFTVQSQGGGNVKINDFLSFPQVIDLAPITRPVSETRSLDAPAPSSTSDDPLLYGLVGIIVHKGEATHGHYYSLVKHATGVWYKVDDEKVGIFEESQIAEECFGGVNIKTKSYRVEKKPKNYNAFVLFYRRMQ</sequence>
<dbReference type="OrthoDB" id="420187at2759"/>
<dbReference type="InterPro" id="IPR018200">
    <property type="entry name" value="USP_CS"/>
</dbReference>
<accession>L1K1P7</accession>
<dbReference type="InterPro" id="IPR038765">
    <property type="entry name" value="Papain-like_cys_pep_sf"/>
</dbReference>
<dbReference type="GO" id="GO:0004843">
    <property type="term" value="F:cysteine-type deubiquitinase activity"/>
    <property type="evidence" value="ECO:0007669"/>
    <property type="project" value="InterPro"/>
</dbReference>
<evidence type="ECO:0000313" key="3">
    <source>
        <dbReference type="EnsemblProtists" id="EKX54537"/>
    </source>
</evidence>
<dbReference type="GO" id="GO:0005829">
    <property type="term" value="C:cytosol"/>
    <property type="evidence" value="ECO:0007669"/>
    <property type="project" value="TreeGrafter"/>
</dbReference>
<dbReference type="STRING" id="905079.L1K1P7"/>
<dbReference type="PANTHER" id="PTHR24006:SF943">
    <property type="entry name" value="UBIQUITIN CARBOXYL-TERMINAL HYDROLASE PUF"/>
    <property type="match status" value="1"/>
</dbReference>
<reference evidence="2 4" key="1">
    <citation type="journal article" date="2012" name="Nature">
        <title>Algal genomes reveal evolutionary mosaicism and the fate of nucleomorphs.</title>
        <authorList>
            <consortium name="DOE Joint Genome Institute"/>
            <person name="Curtis B.A."/>
            <person name="Tanifuji G."/>
            <person name="Burki F."/>
            <person name="Gruber A."/>
            <person name="Irimia M."/>
            <person name="Maruyama S."/>
            <person name="Arias M.C."/>
            <person name="Ball S.G."/>
            <person name="Gile G.H."/>
            <person name="Hirakawa Y."/>
            <person name="Hopkins J.F."/>
            <person name="Kuo A."/>
            <person name="Rensing S.A."/>
            <person name="Schmutz J."/>
            <person name="Symeonidi A."/>
            <person name="Elias M."/>
            <person name="Eveleigh R.J."/>
            <person name="Herman E.K."/>
            <person name="Klute M.J."/>
            <person name="Nakayama T."/>
            <person name="Obornik M."/>
            <person name="Reyes-Prieto A."/>
            <person name="Armbrust E.V."/>
            <person name="Aves S.J."/>
            <person name="Beiko R.G."/>
            <person name="Coutinho P."/>
            <person name="Dacks J.B."/>
            <person name="Durnford D.G."/>
            <person name="Fast N.M."/>
            <person name="Green B.R."/>
            <person name="Grisdale C.J."/>
            <person name="Hempel F."/>
            <person name="Henrissat B."/>
            <person name="Hoppner M.P."/>
            <person name="Ishida K."/>
            <person name="Kim E."/>
            <person name="Koreny L."/>
            <person name="Kroth P.G."/>
            <person name="Liu Y."/>
            <person name="Malik S.B."/>
            <person name="Maier U.G."/>
            <person name="McRose D."/>
            <person name="Mock T."/>
            <person name="Neilson J.A."/>
            <person name="Onodera N.T."/>
            <person name="Poole A.M."/>
            <person name="Pritham E.J."/>
            <person name="Richards T.A."/>
            <person name="Rocap G."/>
            <person name="Roy S.W."/>
            <person name="Sarai C."/>
            <person name="Schaack S."/>
            <person name="Shirato S."/>
            <person name="Slamovits C.H."/>
            <person name="Spencer D.F."/>
            <person name="Suzuki S."/>
            <person name="Worden A.Z."/>
            <person name="Zauner S."/>
            <person name="Barry K."/>
            <person name="Bell C."/>
            <person name="Bharti A.K."/>
            <person name="Crow J.A."/>
            <person name="Grimwood J."/>
            <person name="Kramer R."/>
            <person name="Lindquist E."/>
            <person name="Lucas S."/>
            <person name="Salamov A."/>
            <person name="McFadden G.I."/>
            <person name="Lane C.E."/>
            <person name="Keeling P.J."/>
            <person name="Gray M.W."/>
            <person name="Grigoriev I.V."/>
            <person name="Archibald J.M."/>
        </authorList>
    </citation>
    <scope>NUCLEOTIDE SEQUENCE</scope>
    <source>
        <strain evidence="2 4">CCMP2712</strain>
    </source>
</reference>
<dbReference type="PROSITE" id="PS00973">
    <property type="entry name" value="USP_2"/>
    <property type="match status" value="1"/>
</dbReference>
<name>L1K1P7_GUITC</name>
<dbReference type="HOGENOM" id="CLU_1631495_0_0_1"/>
<dbReference type="Gene3D" id="3.90.70.10">
    <property type="entry name" value="Cysteine proteinases"/>
    <property type="match status" value="1"/>
</dbReference>
<proteinExistence type="predicted"/>
<evidence type="ECO:0000313" key="4">
    <source>
        <dbReference type="Proteomes" id="UP000011087"/>
    </source>
</evidence>
<dbReference type="EnsemblProtists" id="EKX54537">
    <property type="protein sequence ID" value="EKX54537"/>
    <property type="gene ID" value="GUITHDRAFT_63537"/>
</dbReference>
<dbReference type="EMBL" id="JH992967">
    <property type="protein sequence ID" value="EKX54537.1"/>
    <property type="molecule type" value="Genomic_DNA"/>
</dbReference>
<dbReference type="GO" id="GO:0016579">
    <property type="term" value="P:protein deubiquitination"/>
    <property type="evidence" value="ECO:0007669"/>
    <property type="project" value="InterPro"/>
</dbReference>
<feature type="domain" description="USP" evidence="1">
    <location>
        <begin position="1"/>
        <end position="162"/>
    </location>
</feature>
<dbReference type="AlphaFoldDB" id="L1K1P7"/>
<feature type="non-terminal residue" evidence="2">
    <location>
        <position position="163"/>
    </location>
</feature>